<dbReference type="InterPro" id="IPR026791">
    <property type="entry name" value="DOCK"/>
</dbReference>
<feature type="region of interest" description="Disordered" evidence="2">
    <location>
        <begin position="233"/>
        <end position="255"/>
    </location>
</feature>
<dbReference type="Pfam" id="PF20421">
    <property type="entry name" value="DHR-2_Lobe_C"/>
    <property type="match status" value="1"/>
</dbReference>
<dbReference type="Gene3D" id="1.20.58.740">
    <property type="match status" value="1"/>
</dbReference>
<dbReference type="GO" id="GO:0005085">
    <property type="term" value="F:guanyl-nucleotide exchange factor activity"/>
    <property type="evidence" value="ECO:0007669"/>
    <property type="project" value="InterPro"/>
</dbReference>
<dbReference type="EMBL" id="BSXU01007587">
    <property type="protein sequence ID" value="GMG56422.1"/>
    <property type="molecule type" value="Genomic_DNA"/>
</dbReference>
<reference evidence="4" key="1">
    <citation type="submission" date="2023-04" db="EMBL/GenBank/DDBJ databases">
        <title>Ambrosiozyma monospora NBRC 1965.</title>
        <authorList>
            <person name="Ichikawa N."/>
            <person name="Sato H."/>
            <person name="Tonouchi N."/>
        </authorList>
    </citation>
    <scope>NUCLEOTIDE SEQUENCE</scope>
    <source>
        <strain evidence="4">NBRC 1965</strain>
    </source>
</reference>
<feature type="compositionally biased region" description="Polar residues" evidence="2">
    <location>
        <begin position="402"/>
        <end position="432"/>
    </location>
</feature>
<feature type="domain" description="DOCKER" evidence="3">
    <location>
        <begin position="1"/>
        <end position="159"/>
    </location>
</feature>
<dbReference type="Proteomes" id="UP001165063">
    <property type="component" value="Unassembled WGS sequence"/>
</dbReference>
<comment type="caution">
    <text evidence="4">The sequence shown here is derived from an EMBL/GenBank/DDBJ whole genome shotgun (WGS) entry which is preliminary data.</text>
</comment>
<evidence type="ECO:0000313" key="4">
    <source>
        <dbReference type="EMBL" id="GMG56422.1"/>
    </source>
</evidence>
<dbReference type="GO" id="GO:0005737">
    <property type="term" value="C:cytoplasm"/>
    <property type="evidence" value="ECO:0007669"/>
    <property type="project" value="TreeGrafter"/>
</dbReference>
<dbReference type="GO" id="GO:0005886">
    <property type="term" value="C:plasma membrane"/>
    <property type="evidence" value="ECO:0007669"/>
    <property type="project" value="TreeGrafter"/>
</dbReference>
<gene>
    <name evidence="4" type="ORF">Amon01_000848900</name>
</gene>
<dbReference type="OrthoDB" id="18896at2759"/>
<protein>
    <submittedName>
        <fullName evidence="4">Unnamed protein product</fullName>
    </submittedName>
</protein>
<accession>A0A9W6Z793</accession>
<evidence type="ECO:0000256" key="2">
    <source>
        <dbReference type="SAM" id="MobiDB-lite"/>
    </source>
</evidence>
<dbReference type="InterPro" id="IPR043162">
    <property type="entry name" value="DOCK_C_lobe_C"/>
</dbReference>
<evidence type="ECO:0000256" key="1">
    <source>
        <dbReference type="PROSITE-ProRule" id="PRU00984"/>
    </source>
</evidence>
<organism evidence="4 5">
    <name type="scientific">Ambrosiozyma monospora</name>
    <name type="common">Yeast</name>
    <name type="synonym">Endomycopsis monosporus</name>
    <dbReference type="NCBI Taxonomy" id="43982"/>
    <lineage>
        <taxon>Eukaryota</taxon>
        <taxon>Fungi</taxon>
        <taxon>Dikarya</taxon>
        <taxon>Ascomycota</taxon>
        <taxon>Saccharomycotina</taxon>
        <taxon>Pichiomycetes</taxon>
        <taxon>Pichiales</taxon>
        <taxon>Pichiaceae</taxon>
        <taxon>Ambrosiozyma</taxon>
    </lineage>
</organism>
<dbReference type="GO" id="GO:0007264">
    <property type="term" value="P:small GTPase-mediated signal transduction"/>
    <property type="evidence" value="ECO:0007669"/>
    <property type="project" value="InterPro"/>
</dbReference>
<dbReference type="PANTHER" id="PTHR45653:SF10">
    <property type="entry name" value="MYOBLAST CITY, ISOFORM B"/>
    <property type="match status" value="1"/>
</dbReference>
<dbReference type="AlphaFoldDB" id="A0A9W6Z793"/>
<dbReference type="PROSITE" id="PS51651">
    <property type="entry name" value="DOCKER"/>
    <property type="match status" value="1"/>
</dbReference>
<dbReference type="InterPro" id="IPR027357">
    <property type="entry name" value="DOCKER_dom"/>
</dbReference>
<comment type="similarity">
    <text evidence="1">Belongs to the DOCK family.</text>
</comment>
<feature type="region of interest" description="Disordered" evidence="2">
    <location>
        <begin position="366"/>
        <end position="387"/>
    </location>
</feature>
<dbReference type="PANTHER" id="PTHR45653">
    <property type="entry name" value="DEDICATOR OF CYTOKINESIS"/>
    <property type="match status" value="1"/>
</dbReference>
<proteinExistence type="inferred from homology"/>
<sequence>MNRSEIKSVQVVQLSPVQNAVKSLVERIEELSSVEHLIKQNLREGIDPETIAGSAAFGSLSRLLAGTVDSPVNGGVGQYRIFFTMNQPQDPLGRQEENFELNVSYLRRAFNSLIRLLNELLKLHDVLVPTNLQTQHRIMVKLFKKNFRSEISDLRLDVDSTWDLEGLMESLISTNVYSRRYQERMAEEMEMEMELQMQRDVVEFDESEFGFESSLGGYDNDFMLESGGRSNSVSGTVLSSGSGSEALSRGRSGMDNREMAPIIIGAPPLGGGIYPPYGGSTSSVTTPVSPTFSSVTPTTPTFAAPVAVVPLATIPGTPYDTREGFIGGVIDDSMTSLVDDDAHEIASNTTTSTNSAHSQQYPLASDRLGGAPNFGNGQGSPSSAAATVGGGGGAIYSAAGHQSHSSTNVGSSSKKNRFSTGWSKRTILNSRH</sequence>
<feature type="region of interest" description="Disordered" evidence="2">
    <location>
        <begin position="399"/>
        <end position="432"/>
    </location>
</feature>
<dbReference type="InterPro" id="IPR046773">
    <property type="entry name" value="DOCKER_Lobe_C"/>
</dbReference>
<name>A0A9W6Z793_AMBMO</name>
<dbReference type="GO" id="GO:0031267">
    <property type="term" value="F:small GTPase binding"/>
    <property type="evidence" value="ECO:0007669"/>
    <property type="project" value="TreeGrafter"/>
</dbReference>
<evidence type="ECO:0000313" key="5">
    <source>
        <dbReference type="Proteomes" id="UP001165063"/>
    </source>
</evidence>
<feature type="compositionally biased region" description="Low complexity" evidence="2">
    <location>
        <begin position="233"/>
        <end position="244"/>
    </location>
</feature>
<keyword evidence="5" id="KW-1185">Reference proteome</keyword>
<evidence type="ECO:0000259" key="3">
    <source>
        <dbReference type="PROSITE" id="PS51651"/>
    </source>
</evidence>